<protein>
    <submittedName>
        <fullName evidence="1">Uncharacterized protein</fullName>
    </submittedName>
</protein>
<comment type="caution">
    <text evidence="1">The sequence shown here is derived from an EMBL/GenBank/DDBJ whole genome shotgun (WGS) entry which is preliminary data.</text>
</comment>
<evidence type="ECO:0000313" key="2">
    <source>
        <dbReference type="Proteomes" id="UP000263517"/>
    </source>
</evidence>
<evidence type="ECO:0000313" key="1">
    <source>
        <dbReference type="EMBL" id="HAW76494.1"/>
    </source>
</evidence>
<sequence>MRDIDNPMLWQDAVDEFTNLILPIVQRTYEQDGIPDGPARCEAWNNWTDSLCKSGIISDWQYENWSHPPCND</sequence>
<name>A0A350P5C7_9ALTE</name>
<dbReference type="AlphaFoldDB" id="A0A350P5C7"/>
<gene>
    <name evidence="1" type="ORF">DCW74_12270</name>
</gene>
<proteinExistence type="predicted"/>
<dbReference type="Proteomes" id="UP000263517">
    <property type="component" value="Unassembled WGS sequence"/>
</dbReference>
<accession>A0A350P5C7</accession>
<organism evidence="1 2">
    <name type="scientific">Alteromonas australica</name>
    <dbReference type="NCBI Taxonomy" id="589873"/>
    <lineage>
        <taxon>Bacteria</taxon>
        <taxon>Pseudomonadati</taxon>
        <taxon>Pseudomonadota</taxon>
        <taxon>Gammaproteobacteria</taxon>
        <taxon>Alteromonadales</taxon>
        <taxon>Alteromonadaceae</taxon>
        <taxon>Alteromonas/Salinimonas group</taxon>
        <taxon>Alteromonas</taxon>
    </lineage>
</organism>
<dbReference type="EMBL" id="DNAN01000439">
    <property type="protein sequence ID" value="HAW76494.1"/>
    <property type="molecule type" value="Genomic_DNA"/>
</dbReference>
<reference evidence="1 2" key="1">
    <citation type="journal article" date="2018" name="Nat. Biotechnol.">
        <title>A standardized bacterial taxonomy based on genome phylogeny substantially revises the tree of life.</title>
        <authorList>
            <person name="Parks D.H."/>
            <person name="Chuvochina M."/>
            <person name="Waite D.W."/>
            <person name="Rinke C."/>
            <person name="Skarshewski A."/>
            <person name="Chaumeil P.A."/>
            <person name="Hugenholtz P."/>
        </authorList>
    </citation>
    <scope>NUCLEOTIDE SEQUENCE [LARGE SCALE GENOMIC DNA]</scope>
    <source>
        <strain evidence="1">UBA11978</strain>
    </source>
</reference>